<evidence type="ECO:0000256" key="2">
    <source>
        <dbReference type="ARBA" id="ARBA00022741"/>
    </source>
</evidence>
<evidence type="ECO:0000313" key="5">
    <source>
        <dbReference type="EMBL" id="PPQ64557.1"/>
    </source>
</evidence>
<feature type="domain" description="Protein kinase" evidence="4">
    <location>
        <begin position="34"/>
        <end position="386"/>
    </location>
</feature>
<reference evidence="5 6" key="1">
    <citation type="journal article" date="2018" name="Evol. Lett.">
        <title>Horizontal gene cluster transfer increased hallucinogenic mushroom diversity.</title>
        <authorList>
            <person name="Reynolds H.T."/>
            <person name="Vijayakumar V."/>
            <person name="Gluck-Thaler E."/>
            <person name="Korotkin H.B."/>
            <person name="Matheny P.B."/>
            <person name="Slot J.C."/>
        </authorList>
    </citation>
    <scope>NUCLEOTIDE SEQUENCE [LARGE SCALE GENOMIC DNA]</scope>
    <source>
        <strain evidence="5 6">2629</strain>
    </source>
</reference>
<dbReference type="OrthoDB" id="2158884at2759"/>
<evidence type="ECO:0000256" key="1">
    <source>
        <dbReference type="ARBA" id="ARBA00022527"/>
    </source>
</evidence>
<dbReference type="PANTHER" id="PTHR24055">
    <property type="entry name" value="MITOGEN-ACTIVATED PROTEIN KINASE"/>
    <property type="match status" value="1"/>
</dbReference>
<keyword evidence="1" id="KW-0418">Kinase</keyword>
<name>A0A409VEX3_9AGAR</name>
<dbReference type="PROSITE" id="PS00108">
    <property type="entry name" value="PROTEIN_KINASE_ST"/>
    <property type="match status" value="1"/>
</dbReference>
<dbReference type="SMART" id="SM00220">
    <property type="entry name" value="S_TKc"/>
    <property type="match status" value="1"/>
</dbReference>
<dbReference type="EMBL" id="NHTK01006085">
    <property type="protein sequence ID" value="PPQ64557.1"/>
    <property type="molecule type" value="Genomic_DNA"/>
</dbReference>
<dbReference type="InterPro" id="IPR008271">
    <property type="entry name" value="Ser/Thr_kinase_AS"/>
</dbReference>
<dbReference type="PROSITE" id="PS50011">
    <property type="entry name" value="PROTEIN_KINASE_DOM"/>
    <property type="match status" value="1"/>
</dbReference>
<evidence type="ECO:0000259" key="4">
    <source>
        <dbReference type="PROSITE" id="PS50011"/>
    </source>
</evidence>
<keyword evidence="6" id="KW-1185">Reference proteome</keyword>
<keyword evidence="3" id="KW-0067">ATP-binding</keyword>
<gene>
    <name evidence="5" type="ORF">CVT24_008459</name>
</gene>
<dbReference type="Proteomes" id="UP000284842">
    <property type="component" value="Unassembled WGS sequence"/>
</dbReference>
<evidence type="ECO:0000313" key="6">
    <source>
        <dbReference type="Proteomes" id="UP000284842"/>
    </source>
</evidence>
<dbReference type="InterPro" id="IPR011009">
    <property type="entry name" value="Kinase-like_dom_sf"/>
</dbReference>
<dbReference type="SUPFAM" id="SSF56112">
    <property type="entry name" value="Protein kinase-like (PK-like)"/>
    <property type="match status" value="1"/>
</dbReference>
<organism evidence="5 6">
    <name type="scientific">Panaeolus cyanescens</name>
    <dbReference type="NCBI Taxonomy" id="181874"/>
    <lineage>
        <taxon>Eukaryota</taxon>
        <taxon>Fungi</taxon>
        <taxon>Dikarya</taxon>
        <taxon>Basidiomycota</taxon>
        <taxon>Agaricomycotina</taxon>
        <taxon>Agaricomycetes</taxon>
        <taxon>Agaricomycetidae</taxon>
        <taxon>Agaricales</taxon>
        <taxon>Agaricineae</taxon>
        <taxon>Galeropsidaceae</taxon>
        <taxon>Panaeolus</taxon>
    </lineage>
</organism>
<proteinExistence type="predicted"/>
<evidence type="ECO:0000256" key="3">
    <source>
        <dbReference type="ARBA" id="ARBA00022840"/>
    </source>
</evidence>
<protein>
    <recommendedName>
        <fullName evidence="4">Protein kinase domain-containing protein</fullName>
    </recommendedName>
</protein>
<dbReference type="Pfam" id="PF00069">
    <property type="entry name" value="Pkinase"/>
    <property type="match status" value="1"/>
</dbReference>
<dbReference type="InterPro" id="IPR050117">
    <property type="entry name" value="MAPK"/>
</dbReference>
<keyword evidence="1" id="KW-0808">Transferase</keyword>
<dbReference type="STRING" id="181874.A0A409VEX3"/>
<dbReference type="InterPro" id="IPR000719">
    <property type="entry name" value="Prot_kinase_dom"/>
</dbReference>
<keyword evidence="1" id="KW-0723">Serine/threonine-protein kinase</keyword>
<dbReference type="GO" id="GO:0005524">
    <property type="term" value="F:ATP binding"/>
    <property type="evidence" value="ECO:0007669"/>
    <property type="project" value="UniProtKB-KW"/>
</dbReference>
<comment type="caution">
    <text evidence="5">The sequence shown here is derived from an EMBL/GenBank/DDBJ whole genome shotgun (WGS) entry which is preliminary data.</text>
</comment>
<dbReference type="InParanoid" id="A0A409VEX3"/>
<sequence length="398" mass="43935">MTSITKIGTPSISISEDGFITQGRIGLDTSARTFTELKVLGTGDFSTVSLCDWHSPDLLANIPLSDMEIEPTRRPVISGMTFGRLVAVKRIRHSYAATEADGALAIATVKVPQVLPPHPNIIMQHDAFLDVSSPDDCNVYVVLEPMEGNLYHLTKVRRGKTFAAGLMMSMFHQLASAIDHVHSHGYFHRDLKPENILVTTTGLKDYSLPWPGSPRADAGVKRDITVKLKLTDFGLARERGSPGPYTQYVSTRWYRAPEILLLSKHYTLSVDYWSLGAILAELVNLAPLFPGASTIDQIERIVQKLGSPVDGVIDDDGQLVDGGSWSEGLALAADLGFRFPTVTAMRFSSFFDPDISPLFIDCIRGLLAWNPAQRFTAKMCLEHEFLLDFQKQEAELQS</sequence>
<dbReference type="GO" id="GO:0004674">
    <property type="term" value="F:protein serine/threonine kinase activity"/>
    <property type="evidence" value="ECO:0007669"/>
    <property type="project" value="UniProtKB-KW"/>
</dbReference>
<dbReference type="Gene3D" id="1.10.510.10">
    <property type="entry name" value="Transferase(Phosphotransferase) domain 1"/>
    <property type="match status" value="2"/>
</dbReference>
<keyword evidence="2" id="KW-0547">Nucleotide-binding</keyword>
<accession>A0A409VEX3</accession>
<dbReference type="AlphaFoldDB" id="A0A409VEX3"/>